<gene>
    <name evidence="2" type="ORF">MQN93_30530</name>
</gene>
<dbReference type="InterPro" id="IPR010982">
    <property type="entry name" value="Lambda_DNA-bd_dom_sf"/>
</dbReference>
<dbReference type="CDD" id="cd00093">
    <property type="entry name" value="HTH_XRE"/>
    <property type="match status" value="1"/>
</dbReference>
<dbReference type="Gene3D" id="3.30.450.180">
    <property type="match status" value="1"/>
</dbReference>
<dbReference type="Pfam" id="PF17765">
    <property type="entry name" value="MLTR_LBD"/>
    <property type="match status" value="1"/>
</dbReference>
<evidence type="ECO:0000259" key="1">
    <source>
        <dbReference type="PROSITE" id="PS50943"/>
    </source>
</evidence>
<dbReference type="Gene3D" id="1.10.260.40">
    <property type="entry name" value="lambda repressor-like DNA-binding domains"/>
    <property type="match status" value="1"/>
</dbReference>
<reference evidence="2" key="1">
    <citation type="submission" date="2022-03" db="EMBL/GenBank/DDBJ databases">
        <title>Streptomyces 7R015 and 7R016 isolated from Barleria lupulina in Thailand.</title>
        <authorList>
            <person name="Kanchanasin P."/>
            <person name="Phongsopitanun W."/>
            <person name="Tanasupawat S."/>
        </authorList>
    </citation>
    <scope>NUCLEOTIDE SEQUENCE</scope>
    <source>
        <strain evidence="2">7R016</strain>
    </source>
</reference>
<dbReference type="PANTHER" id="PTHR35010:SF2">
    <property type="entry name" value="BLL4672 PROTEIN"/>
    <property type="match status" value="1"/>
</dbReference>
<organism evidence="2 3">
    <name type="scientific">Streptomyces spinosisporus</name>
    <dbReference type="NCBI Taxonomy" id="2927582"/>
    <lineage>
        <taxon>Bacteria</taxon>
        <taxon>Bacillati</taxon>
        <taxon>Actinomycetota</taxon>
        <taxon>Actinomycetes</taxon>
        <taxon>Kitasatosporales</taxon>
        <taxon>Streptomycetaceae</taxon>
        <taxon>Streptomyces</taxon>
    </lineage>
</organism>
<dbReference type="PROSITE" id="PS50943">
    <property type="entry name" value="HTH_CROC1"/>
    <property type="match status" value="1"/>
</dbReference>
<keyword evidence="3" id="KW-1185">Reference proteome</keyword>
<dbReference type="PANTHER" id="PTHR35010">
    <property type="entry name" value="BLL4672 PROTEIN-RELATED"/>
    <property type="match status" value="1"/>
</dbReference>
<evidence type="ECO:0000313" key="3">
    <source>
        <dbReference type="Proteomes" id="UP001165270"/>
    </source>
</evidence>
<feature type="domain" description="HTH cro/C1-type" evidence="1">
    <location>
        <begin position="39"/>
        <end position="86"/>
    </location>
</feature>
<protein>
    <submittedName>
        <fullName evidence="2">Helix-turn-helix transcriptional regulator</fullName>
    </submittedName>
</protein>
<accession>A0ABS9XPS0</accession>
<comment type="caution">
    <text evidence="2">The sequence shown here is derived from an EMBL/GenBank/DDBJ whole genome shotgun (WGS) entry which is preliminary data.</text>
</comment>
<dbReference type="Proteomes" id="UP001165270">
    <property type="component" value="Unassembled WGS sequence"/>
</dbReference>
<name>A0ABS9XPS0_9ACTN</name>
<proteinExistence type="predicted"/>
<dbReference type="InterPro" id="IPR041413">
    <property type="entry name" value="MLTR_LBD"/>
</dbReference>
<sequence length="295" mass="32502">MTEQSSAAPRLGEFLRARRTAADPARWGFESDRHRRVPGLRREELAQLSQVSVASIARIEQGRTHRASKDVLTALADALELSGEERAYLFVAAGRSTDDDGRRSPGTPHDDAVPVALAQLVHDLTDVPALVLNRRLDILLWSRAAAALFVDFGLLTRLDRNLVRLAFCHERYRALFGHQWESMARNVVAALRSQADRCPDDTALQALVGELVIHDSLFAAWWGATTHPVSKPPRLTCHHPTAGEITLEIHVLRSEGHQRADLTLVTCAPRPNSPSQQALRLLLEGIGDVDRAVAG</sequence>
<dbReference type="InterPro" id="IPR001387">
    <property type="entry name" value="Cro/C1-type_HTH"/>
</dbReference>
<evidence type="ECO:0000313" key="2">
    <source>
        <dbReference type="EMBL" id="MCI3244069.1"/>
    </source>
</evidence>
<dbReference type="Pfam" id="PF13560">
    <property type="entry name" value="HTH_31"/>
    <property type="match status" value="1"/>
</dbReference>
<dbReference type="RefSeq" id="WP_242712085.1">
    <property type="nucleotide sequence ID" value="NZ_JALDAX010000014.1"/>
</dbReference>
<dbReference type="SMART" id="SM00530">
    <property type="entry name" value="HTH_XRE"/>
    <property type="match status" value="1"/>
</dbReference>
<dbReference type="SUPFAM" id="SSF47413">
    <property type="entry name" value="lambda repressor-like DNA-binding domains"/>
    <property type="match status" value="1"/>
</dbReference>
<dbReference type="EMBL" id="JALDAX010000014">
    <property type="protein sequence ID" value="MCI3244069.1"/>
    <property type="molecule type" value="Genomic_DNA"/>
</dbReference>